<feature type="transmembrane region" description="Helical" evidence="16">
    <location>
        <begin position="1522"/>
        <end position="1548"/>
    </location>
</feature>
<keyword evidence="5 16" id="KW-0812">Transmembrane</keyword>
<comment type="function">
    <text evidence="16">Mediates the voltage-dependent sodium ion permeability of excitable membranes. Assuming opened or closed conformations in response to the voltage difference across the membrane, the protein forms a sodium-selective channel through which Na(+) ions may pass in accordance with their electrochemical gradient.</text>
</comment>
<feature type="transmembrane region" description="Helical" evidence="16">
    <location>
        <begin position="1363"/>
        <end position="1379"/>
    </location>
</feature>
<feature type="domain" description="Ion transport" evidence="19">
    <location>
        <begin position="1300"/>
        <end position="1558"/>
    </location>
</feature>
<dbReference type="GO" id="GO:0086010">
    <property type="term" value="P:membrane depolarization during action potential"/>
    <property type="evidence" value="ECO:0007669"/>
    <property type="project" value="TreeGrafter"/>
</dbReference>
<feature type="transmembrane region" description="Helical" evidence="16">
    <location>
        <begin position="256"/>
        <end position="274"/>
    </location>
</feature>
<feature type="transmembrane region" description="Helical" evidence="16">
    <location>
        <begin position="679"/>
        <end position="698"/>
    </location>
</feature>
<keyword evidence="3 16" id="KW-0894">Sodium channel</keyword>
<keyword evidence="15 16" id="KW-0407">Ion channel</keyword>
<evidence type="ECO:0000256" key="2">
    <source>
        <dbReference type="ARBA" id="ARBA00022448"/>
    </source>
</evidence>
<keyword evidence="13" id="KW-0325">Glycoprotein</keyword>
<evidence type="ECO:0000256" key="9">
    <source>
        <dbReference type="ARBA" id="ARBA00023053"/>
    </source>
</evidence>
<dbReference type="Pfam" id="PF00520">
    <property type="entry name" value="Ion_trans"/>
    <property type="match status" value="4"/>
</dbReference>
<evidence type="ECO:0000256" key="10">
    <source>
        <dbReference type="ARBA" id="ARBA00023065"/>
    </source>
</evidence>
<dbReference type="PANTHER" id="PTHR10037:SF62">
    <property type="entry name" value="SODIUM CHANNEL PROTEIN 60E"/>
    <property type="match status" value="1"/>
</dbReference>
<dbReference type="InterPro" id="IPR005821">
    <property type="entry name" value="Ion_trans_dom"/>
</dbReference>
<gene>
    <name evidence="21" type="ORF">CAPTEDRAFT_134859</name>
</gene>
<keyword evidence="6" id="KW-0677">Repeat</keyword>
<feature type="transmembrane region" description="Helical" evidence="16">
    <location>
        <begin position="1333"/>
        <end position="1351"/>
    </location>
</feature>
<sequence>MEDSTNEHPPPLKTSTTTPPGVTINDGDAIDVIQDGANFLDDDLSSDEDDTYGNDDDDDDEEESIYRPYNKLCYERQVLAVEEEKRKLEAQKNRIQEGRLVDGELIFDDNEGDEEEKIEKDPGLVDGNELPESFGSPPKDLINKPMDEIDSHRIETSFVVVASRFKRLYIYRFSSTPAFLCLSPWNPIRRIALRIATNQYFDYCVIATILINCVFLALPPQGWDTYIFTAIYTFECIVKLLARGFFFHQYAYLRDLWNWLDFTVIMIAYVTILIEQTGSQSSDIGNLSALRAFRVLRALKTVSIVPGLKTIISALLKSMRMFAEVIVLTLFCMMVFALFALQVYVGVLRQKCVADIPAGTVNTDYEWVQYVKNKSNWAPDGLEYIICGNASGAGRCPLNFTCLPDLGDNPNFGYSGFDNFGWAMLNAFQLITLDFWEDPYDRIIRANGPWNIIFFIVVVFFGSFYLINLMLAVVSMSYEEEASQNKQVPKKDKKAVRKKTSKSKKKQDSSKSDTNHLRVMSAVKGLTSSNSSLHSVGNGALPMKPAMQGGIAAENKSEHNNKGRSTSLTMLDSSKSDLLTHLKCLHSGFYNHHNIHFLVCQYSSISDADDDELIDRNCECCGQCCRRYIEWLKFQNKIYKIVSDLAFELFITACIVLNVIVMALEFHGMSEELRSGLQVANYVFSAIFIVEAIVKLLALSKLYFKSGWNVFDLFIVIITIADILIDISGANQDLSYLKSFRLLRLLRVFKLAQTWKTMRLLLSIILSTMSALGNLTFILGIIIYIFAVIGMELFRESYIPEKFASGEKPRWNFDDFWHSLILIFRVLCGEWIEPLWDCMQARGELCMIVFLPSLVIGNFMVLNLFLALLLNSFASDSIQKNDKDTKEESKMKQGWQRLKGLFRAKGGSVEPTADKKPSIASIIDEEAASNVMVDCLPTICYQKCCPGYFDDTNDSPHYQRWFRMRTFMHKIAVNSAFEYLILVFIFASSVTLVFEDIYIDQMPKRKEILYYLDIVFVTIFVVEMFIKWIGLGFKKYFTTFWTILDFIIVVISISSLAADSAGQGDLDSFKALRTLRAFRPLRAISRWQGMKIVVNALMYAIPAIFNVAVVCTIFWLVFSIAGVQLYGGKFYKCVDADGERLDCSIIANRSQCEALADSMGYSWENSLVNFDNVINGFLALLQVATFEGWMELMDDAVDSPKEVDQQPCYMRDFHQYWFFVVFIVVGAFFTLNLFIGVIIDNFNMLKKKYEGGYVDVLLTPSQKNYYNTMKKLGSRKPQKTIKRPKNKVQCFFFDVSMSSKFEFAIVVLIFLNMISMAQEHYQQSQAYTDTLDIMNIIFTTIFTLEALVKIFGMRWHYLRRPWNVFDLIVVILSVIGVILDDILSNVFVTPSLLRVVRIFRIGRVLRLIKAAKGIRKLLFALVISLPALFNIAMLLFLVVFIYAIFGMTIFGFVKTTPSMSDVVNFQTFPNSLLLLFRLCTAAGWNEILDPLMISKPNCNDTHVTMPDYSIIERSGGDCGDSILAPLFMSTFVMLTFLIIINLYIAVILENFSQAHEQEEVGITEDDFEMFYMTWEQYDPHATQFIKYHQLSDFVADLDPPLGMAKPNEIALVAFDLPIYERDRLHCLDVLVGLVKHVLGGVEETDQFKLLKQQIEEKFKEAFPTRAQLKICSTTLGRKKEDVAAKTLQRAWRQH</sequence>
<feature type="transmembrane region" description="Helical" evidence="16">
    <location>
        <begin position="1036"/>
        <end position="1058"/>
    </location>
</feature>
<keyword evidence="10 16" id="KW-0406">Ion transport</keyword>
<feature type="compositionally biased region" description="Acidic residues" evidence="18">
    <location>
        <begin position="40"/>
        <end position="63"/>
    </location>
</feature>
<dbReference type="PRINTS" id="PR00170">
    <property type="entry name" value="NACHANNEL"/>
</dbReference>
<evidence type="ECO:0000256" key="1">
    <source>
        <dbReference type="ARBA" id="ARBA00004651"/>
    </source>
</evidence>
<feature type="domain" description="Ion transport" evidence="19">
    <location>
        <begin position="198"/>
        <end position="484"/>
    </location>
</feature>
<dbReference type="GO" id="GO:0019228">
    <property type="term" value="P:neuronal action potential"/>
    <property type="evidence" value="ECO:0007669"/>
    <property type="project" value="TreeGrafter"/>
</dbReference>
<feature type="region of interest" description="Disordered" evidence="18">
    <location>
        <begin position="482"/>
        <end position="514"/>
    </location>
</feature>
<feature type="domain" description="Ion transport" evidence="19">
    <location>
        <begin position="646"/>
        <end position="876"/>
    </location>
</feature>
<feature type="transmembrane region" description="Helical" evidence="16">
    <location>
        <begin position="976"/>
        <end position="998"/>
    </location>
</feature>
<feature type="region of interest" description="Disordered" evidence="18">
    <location>
        <begin position="1"/>
        <end position="68"/>
    </location>
</feature>
<feature type="transmembrane region" description="Helical" evidence="16">
    <location>
        <begin position="1216"/>
        <end position="1239"/>
    </location>
</feature>
<keyword evidence="2 16" id="KW-0813">Transport</keyword>
<evidence type="ECO:0000259" key="20">
    <source>
        <dbReference type="Pfam" id="PF16905"/>
    </source>
</evidence>
<dbReference type="FunFam" id="1.20.120.350:FF:000059">
    <property type="entry name" value="Sodium channel protein"/>
    <property type="match status" value="1"/>
</dbReference>
<dbReference type="InterPro" id="IPR001696">
    <property type="entry name" value="Na_channel_asu"/>
</dbReference>
<feature type="domain" description="Ion transport" evidence="19">
    <location>
        <begin position="975"/>
        <end position="1248"/>
    </location>
</feature>
<evidence type="ECO:0000256" key="3">
    <source>
        <dbReference type="ARBA" id="ARBA00022461"/>
    </source>
</evidence>
<evidence type="ECO:0000256" key="12">
    <source>
        <dbReference type="ARBA" id="ARBA00023157"/>
    </source>
</evidence>
<dbReference type="InterPro" id="IPR027359">
    <property type="entry name" value="Volt_channel_dom_sf"/>
</dbReference>
<reference evidence="21 23" key="2">
    <citation type="journal article" date="2013" name="Nature">
        <title>Insights into bilaterian evolution from three spiralian genomes.</title>
        <authorList>
            <person name="Simakov O."/>
            <person name="Marletaz F."/>
            <person name="Cho S.J."/>
            <person name="Edsinger-Gonzales E."/>
            <person name="Havlak P."/>
            <person name="Hellsten U."/>
            <person name="Kuo D.H."/>
            <person name="Larsson T."/>
            <person name="Lv J."/>
            <person name="Arendt D."/>
            <person name="Savage R."/>
            <person name="Osoegawa K."/>
            <person name="de Jong P."/>
            <person name="Grimwood J."/>
            <person name="Chapman J.A."/>
            <person name="Shapiro H."/>
            <person name="Aerts A."/>
            <person name="Otillar R.P."/>
            <person name="Terry A.Y."/>
            <person name="Boore J.L."/>
            <person name="Grigoriev I.V."/>
            <person name="Lindberg D.R."/>
            <person name="Seaver E.C."/>
            <person name="Weisblat D.A."/>
            <person name="Putnam N.H."/>
            <person name="Rokhsar D.S."/>
        </authorList>
    </citation>
    <scope>NUCLEOTIDE SEQUENCE</scope>
    <source>
        <strain evidence="21 23">I ESC-2004</strain>
    </source>
</reference>
<feature type="transmembrane region" description="Helical" evidence="16">
    <location>
        <begin position="645"/>
        <end position="667"/>
    </location>
</feature>
<feature type="transmembrane region" description="Helical" evidence="16">
    <location>
        <begin position="1092"/>
        <end position="1118"/>
    </location>
</feature>
<evidence type="ECO:0000256" key="7">
    <source>
        <dbReference type="ARBA" id="ARBA00022882"/>
    </source>
</evidence>
<dbReference type="GO" id="GO:0022843">
    <property type="term" value="F:voltage-gated monoatomic cation channel activity"/>
    <property type="evidence" value="ECO:0007669"/>
    <property type="project" value="UniProtKB-ARBA"/>
</dbReference>
<dbReference type="FunFam" id="1.10.238.10:FF:000002">
    <property type="entry name" value="Sodium channel protein"/>
    <property type="match status" value="1"/>
</dbReference>
<evidence type="ECO:0000256" key="17">
    <source>
        <dbReference type="SAM" id="Coils"/>
    </source>
</evidence>
<keyword evidence="23" id="KW-1185">Reference proteome</keyword>
<keyword evidence="11 16" id="KW-0472">Membrane</keyword>
<dbReference type="EMBL" id="AMQN01013849">
    <property type="status" value="NOT_ANNOTATED_CDS"/>
    <property type="molecule type" value="Genomic_DNA"/>
</dbReference>
<evidence type="ECO:0000256" key="4">
    <source>
        <dbReference type="ARBA" id="ARBA00022475"/>
    </source>
</evidence>
<dbReference type="FunCoup" id="R7TCA7">
    <property type="interactions" value="58"/>
</dbReference>
<proteinExistence type="inferred from homology"/>
<dbReference type="Gene3D" id="1.20.120.350">
    <property type="entry name" value="Voltage-gated potassium channels. Chain C"/>
    <property type="match status" value="4"/>
</dbReference>
<evidence type="ECO:0000256" key="11">
    <source>
        <dbReference type="ARBA" id="ARBA00023136"/>
    </source>
</evidence>
<feature type="domain" description="Voltage-dependent L-type calcium channel IQ-associated" evidence="20">
    <location>
        <begin position="1570"/>
        <end position="1607"/>
    </location>
</feature>
<feature type="coiled-coil region" evidence="17">
    <location>
        <begin position="71"/>
        <end position="101"/>
    </location>
</feature>
<feature type="transmembrane region" description="Helical" evidence="16">
    <location>
        <begin position="760"/>
        <end position="787"/>
    </location>
</feature>
<feature type="compositionally biased region" description="Basic residues" evidence="18">
    <location>
        <begin position="491"/>
        <end position="505"/>
    </location>
</feature>
<dbReference type="HOGENOM" id="CLU_000540_5_0_1"/>
<evidence type="ECO:0000313" key="21">
    <source>
        <dbReference type="EMBL" id="ELT91324.1"/>
    </source>
</evidence>
<dbReference type="Gene3D" id="1.10.287.70">
    <property type="match status" value="4"/>
</dbReference>
<evidence type="ECO:0000256" key="5">
    <source>
        <dbReference type="ARBA" id="ARBA00022692"/>
    </source>
</evidence>
<dbReference type="CDD" id="cd13433">
    <property type="entry name" value="Na_channel_gate"/>
    <property type="match status" value="1"/>
</dbReference>
<keyword evidence="4" id="KW-1003">Cell membrane</keyword>
<evidence type="ECO:0000256" key="18">
    <source>
        <dbReference type="SAM" id="MobiDB-lite"/>
    </source>
</evidence>
<dbReference type="Gene3D" id="1.10.238.10">
    <property type="entry name" value="EF-hand"/>
    <property type="match status" value="1"/>
</dbReference>
<dbReference type="FunFam" id="1.10.287.70:FF:000001">
    <property type="entry name" value="Sodium channel protein"/>
    <property type="match status" value="1"/>
</dbReference>
<keyword evidence="7 16" id="KW-0851">Voltage-gated channel</keyword>
<evidence type="ECO:0000256" key="13">
    <source>
        <dbReference type="ARBA" id="ARBA00023180"/>
    </source>
</evidence>
<dbReference type="InterPro" id="IPR044564">
    <property type="entry name" value="Na_chnl_inactivation_gate"/>
</dbReference>
<dbReference type="SUPFAM" id="SSF81324">
    <property type="entry name" value="Voltage-gated potassium channels"/>
    <property type="match status" value="4"/>
</dbReference>
<name>R7TCA7_CAPTE</name>
<dbReference type="FunFam" id="1.20.120.350:FF:000068">
    <property type="entry name" value="Sodium channel protein"/>
    <property type="match status" value="1"/>
</dbReference>
<dbReference type="GO" id="GO:0001518">
    <property type="term" value="C:voltage-gated sodium channel complex"/>
    <property type="evidence" value="ECO:0007669"/>
    <property type="project" value="UniProtKB-UniRule"/>
</dbReference>
<evidence type="ECO:0000256" key="15">
    <source>
        <dbReference type="ARBA" id="ARBA00023303"/>
    </source>
</evidence>
<feature type="transmembrane region" description="Helical" evidence="16">
    <location>
        <begin position="845"/>
        <end position="870"/>
    </location>
</feature>
<dbReference type="InterPro" id="IPR043203">
    <property type="entry name" value="VGCC_Ca_Na"/>
</dbReference>
<dbReference type="InterPro" id="IPR031649">
    <property type="entry name" value="GPHH_dom"/>
</dbReference>
<comment type="similarity">
    <text evidence="16">Belongs to the sodium channel (TC 1.A.1.10) family.</text>
</comment>
<evidence type="ECO:0000256" key="6">
    <source>
        <dbReference type="ARBA" id="ARBA00022737"/>
    </source>
</evidence>
<feature type="transmembrane region" description="Helical" evidence="16">
    <location>
        <begin position="1291"/>
        <end position="1313"/>
    </location>
</feature>
<dbReference type="Pfam" id="PF16905">
    <property type="entry name" value="GPHH"/>
    <property type="match status" value="1"/>
</dbReference>
<keyword evidence="14 16" id="KW-0739">Sodium transport</keyword>
<feature type="transmembrane region" description="Helical" evidence="16">
    <location>
        <begin position="710"/>
        <end position="731"/>
    </location>
</feature>
<dbReference type="Proteomes" id="UP000014760">
    <property type="component" value="Unassembled WGS sequence"/>
</dbReference>
<comment type="caution">
    <text evidence="16">Lacks conserved residue(s) required for the propagation of feature annotation.</text>
</comment>
<comment type="subcellular location">
    <subcellularLocation>
        <location evidence="1 16">Cell membrane</location>
        <topology evidence="1 16">Multi-pass membrane protein</topology>
    </subcellularLocation>
</comment>
<accession>R7TCA7</accession>
<evidence type="ECO:0000256" key="16">
    <source>
        <dbReference type="RuleBase" id="RU361132"/>
    </source>
</evidence>
<reference evidence="23" key="1">
    <citation type="submission" date="2012-12" db="EMBL/GenBank/DDBJ databases">
        <authorList>
            <person name="Hellsten U."/>
            <person name="Grimwood J."/>
            <person name="Chapman J.A."/>
            <person name="Shapiro H."/>
            <person name="Aerts A."/>
            <person name="Otillar R.P."/>
            <person name="Terry A.Y."/>
            <person name="Boore J.L."/>
            <person name="Simakov O."/>
            <person name="Marletaz F."/>
            <person name="Cho S.-J."/>
            <person name="Edsinger-Gonzales E."/>
            <person name="Havlak P."/>
            <person name="Kuo D.-H."/>
            <person name="Larsson T."/>
            <person name="Lv J."/>
            <person name="Arendt D."/>
            <person name="Savage R."/>
            <person name="Osoegawa K."/>
            <person name="de Jong P."/>
            <person name="Lindberg D.R."/>
            <person name="Seaver E.C."/>
            <person name="Weisblat D.A."/>
            <person name="Putnam N.H."/>
            <person name="Grigoriev I.V."/>
            <person name="Rokhsar D.S."/>
        </authorList>
    </citation>
    <scope>NUCLEOTIDE SEQUENCE</scope>
    <source>
        <strain evidence="23">I ESC-2004</strain>
    </source>
</reference>
<evidence type="ECO:0000313" key="22">
    <source>
        <dbReference type="EnsemblMetazoa" id="CapteP134859"/>
    </source>
</evidence>
<keyword evidence="12" id="KW-1015">Disulfide bond</keyword>
<feature type="transmembrane region" description="Helical" evidence="16">
    <location>
        <begin position="452"/>
        <end position="478"/>
    </location>
</feature>
<keyword evidence="17" id="KW-0175">Coiled coil</keyword>
<evidence type="ECO:0000256" key="8">
    <source>
        <dbReference type="ARBA" id="ARBA00022989"/>
    </source>
</evidence>
<keyword evidence="9 16" id="KW-0915">Sodium</keyword>
<reference evidence="22" key="3">
    <citation type="submission" date="2015-06" db="UniProtKB">
        <authorList>
            <consortium name="EnsemblMetazoa"/>
        </authorList>
    </citation>
    <scope>IDENTIFICATION</scope>
</reference>
<dbReference type="EMBL" id="KB310544">
    <property type="protein sequence ID" value="ELT91324.1"/>
    <property type="molecule type" value="Genomic_DNA"/>
</dbReference>
<keyword evidence="8 16" id="KW-1133">Transmembrane helix</keyword>
<dbReference type="FunFam" id="1.10.287.70:FF:000046">
    <property type="entry name" value="Sodium channel protein"/>
    <property type="match status" value="1"/>
</dbReference>
<protein>
    <recommendedName>
        <fullName evidence="16">Sodium channel protein</fullName>
    </recommendedName>
</protein>
<evidence type="ECO:0000259" key="19">
    <source>
        <dbReference type="Pfam" id="PF00520"/>
    </source>
</evidence>
<organism evidence="21">
    <name type="scientific">Capitella teleta</name>
    <name type="common">Polychaete worm</name>
    <dbReference type="NCBI Taxonomy" id="283909"/>
    <lineage>
        <taxon>Eukaryota</taxon>
        <taxon>Metazoa</taxon>
        <taxon>Spiralia</taxon>
        <taxon>Lophotrochozoa</taxon>
        <taxon>Annelida</taxon>
        <taxon>Polychaeta</taxon>
        <taxon>Sedentaria</taxon>
        <taxon>Scolecida</taxon>
        <taxon>Capitellidae</taxon>
        <taxon>Capitella</taxon>
    </lineage>
</organism>
<feature type="transmembrane region" description="Helical" evidence="16">
    <location>
        <begin position="1417"/>
        <end position="1450"/>
    </location>
</feature>
<feature type="transmembrane region" description="Helical" evidence="16">
    <location>
        <begin position="1010"/>
        <end position="1030"/>
    </location>
</feature>
<dbReference type="OrthoDB" id="2984333at2759"/>
<feature type="non-terminal residue" evidence="21">
    <location>
        <position position="1694"/>
    </location>
</feature>
<dbReference type="OMA" id="HDQLRLD"/>
<feature type="transmembrane region" description="Helical" evidence="16">
    <location>
        <begin position="322"/>
        <end position="341"/>
    </location>
</feature>
<feature type="transmembrane region" description="Helical" evidence="16">
    <location>
        <begin position="200"/>
        <end position="218"/>
    </location>
</feature>
<dbReference type="GO" id="GO:0005248">
    <property type="term" value="F:voltage-gated sodium channel activity"/>
    <property type="evidence" value="ECO:0007669"/>
    <property type="project" value="InterPro"/>
</dbReference>
<dbReference type="FunFam" id="1.20.120.350:FF:000075">
    <property type="entry name" value="Sodium channel protein"/>
    <property type="match status" value="1"/>
</dbReference>
<dbReference type="STRING" id="283909.R7TCA7"/>
<evidence type="ECO:0000313" key="23">
    <source>
        <dbReference type="Proteomes" id="UP000014760"/>
    </source>
</evidence>
<dbReference type="PANTHER" id="PTHR10037">
    <property type="entry name" value="VOLTAGE-GATED CATION CHANNEL CALCIUM AND SODIUM"/>
    <property type="match status" value="1"/>
</dbReference>
<dbReference type="EnsemblMetazoa" id="CapteT134859">
    <property type="protein sequence ID" value="CapteP134859"/>
    <property type="gene ID" value="CapteG134859"/>
</dbReference>
<dbReference type="FunFam" id="1.20.120.350:FF:000009">
    <property type="entry name" value="Voltage-dependent T-type calcium channel subunit alpha"/>
    <property type="match status" value="1"/>
</dbReference>
<evidence type="ECO:0000256" key="14">
    <source>
        <dbReference type="ARBA" id="ARBA00023201"/>
    </source>
</evidence>